<protein>
    <submittedName>
        <fullName evidence="1">Uncharacterized protein</fullName>
    </submittedName>
</protein>
<name>A0A6C0H0E9_9ZZZZ</name>
<sequence>MDGIKNINLLDVNFDLSKMNGSLKNYESNITGNINTLKQKENIKILNKCFICKKKLIISANYSCPCDNLKRYCPTHRFPEEHSCTKEKEKIILDKVVAEKVQKI</sequence>
<reference evidence="1" key="1">
    <citation type="journal article" date="2020" name="Nature">
        <title>Giant virus diversity and host interactions through global metagenomics.</title>
        <authorList>
            <person name="Schulz F."/>
            <person name="Roux S."/>
            <person name="Paez-Espino D."/>
            <person name="Jungbluth S."/>
            <person name="Walsh D.A."/>
            <person name="Denef V.J."/>
            <person name="McMahon K.D."/>
            <person name="Konstantinidis K.T."/>
            <person name="Eloe-Fadrosh E.A."/>
            <person name="Kyrpides N.C."/>
            <person name="Woyke T."/>
        </authorList>
    </citation>
    <scope>NUCLEOTIDE SEQUENCE</scope>
    <source>
        <strain evidence="1">GVMAG-M-3300023179-4</strain>
    </source>
</reference>
<organism evidence="1">
    <name type="scientific">viral metagenome</name>
    <dbReference type="NCBI Taxonomy" id="1070528"/>
    <lineage>
        <taxon>unclassified sequences</taxon>
        <taxon>metagenomes</taxon>
        <taxon>organismal metagenomes</taxon>
    </lineage>
</organism>
<proteinExistence type="predicted"/>
<dbReference type="EMBL" id="MN739835">
    <property type="protein sequence ID" value="QHT74011.1"/>
    <property type="molecule type" value="Genomic_DNA"/>
</dbReference>
<dbReference type="Gene3D" id="4.10.1110.10">
    <property type="entry name" value="AN1-like Zinc finger"/>
    <property type="match status" value="1"/>
</dbReference>
<evidence type="ECO:0000313" key="1">
    <source>
        <dbReference type="EMBL" id="QHT74011.1"/>
    </source>
</evidence>
<accession>A0A6C0H0E9</accession>
<dbReference type="InterPro" id="IPR035896">
    <property type="entry name" value="AN1-like_Znf"/>
</dbReference>
<dbReference type="SUPFAM" id="SSF118310">
    <property type="entry name" value="AN1-like Zinc finger"/>
    <property type="match status" value="1"/>
</dbReference>
<dbReference type="AlphaFoldDB" id="A0A6C0H0E9"/>